<dbReference type="Pfam" id="PF02597">
    <property type="entry name" value="ThiS"/>
    <property type="match status" value="1"/>
</dbReference>
<dbReference type="InterPro" id="IPR012675">
    <property type="entry name" value="Beta-grasp_dom_sf"/>
</dbReference>
<dbReference type="Proteomes" id="UP000886070">
    <property type="component" value="Unassembled WGS sequence"/>
</dbReference>
<sequence>MKVKVGNKVYQFDSKMRGIDLLKKLNLQPQSNIIIKNGEVITEDEYIEQNDEVEIINAISGG</sequence>
<dbReference type="InterPro" id="IPR016155">
    <property type="entry name" value="Mopterin_synth/thiamin_S_b"/>
</dbReference>
<name>A0A7V5LZY2_UNCAE</name>
<gene>
    <name evidence="1" type="ORF">ENL39_03050</name>
</gene>
<reference evidence="1" key="1">
    <citation type="journal article" date="2020" name="mSystems">
        <title>Genome- and Community-Level Interaction Insights into Carbon Utilization and Element Cycling Functions of Hydrothermarchaeota in Hydrothermal Sediment.</title>
        <authorList>
            <person name="Zhou Z."/>
            <person name="Liu Y."/>
            <person name="Xu W."/>
            <person name="Pan J."/>
            <person name="Luo Z.H."/>
            <person name="Li M."/>
        </authorList>
    </citation>
    <scope>NUCLEOTIDE SEQUENCE [LARGE SCALE GENOMIC DNA]</scope>
    <source>
        <strain evidence="1">HyVt-92</strain>
    </source>
</reference>
<protein>
    <submittedName>
        <fullName evidence="1">MoaD/ThiS family protein</fullName>
    </submittedName>
</protein>
<comment type="caution">
    <text evidence="1">The sequence shown here is derived from an EMBL/GenBank/DDBJ whole genome shotgun (WGS) entry which is preliminary data.</text>
</comment>
<proteinExistence type="predicted"/>
<dbReference type="Gene3D" id="3.10.20.30">
    <property type="match status" value="1"/>
</dbReference>
<organism evidence="1">
    <name type="scientific">Aerophobetes bacterium</name>
    <dbReference type="NCBI Taxonomy" id="2030807"/>
    <lineage>
        <taxon>Bacteria</taxon>
        <taxon>Candidatus Aerophobota</taxon>
    </lineage>
</organism>
<dbReference type="SUPFAM" id="SSF54285">
    <property type="entry name" value="MoaD/ThiS"/>
    <property type="match status" value="1"/>
</dbReference>
<accession>A0A7V5LZY2</accession>
<dbReference type="EMBL" id="DRTT01000090">
    <property type="protein sequence ID" value="HHF98447.1"/>
    <property type="molecule type" value="Genomic_DNA"/>
</dbReference>
<dbReference type="InterPro" id="IPR003749">
    <property type="entry name" value="ThiS/MoaD-like"/>
</dbReference>
<dbReference type="AlphaFoldDB" id="A0A7V5LZY2"/>
<evidence type="ECO:0000313" key="1">
    <source>
        <dbReference type="EMBL" id="HHF98447.1"/>
    </source>
</evidence>